<name>A0A1M7YZD3_9VIBR</name>
<evidence type="ECO:0000313" key="1">
    <source>
        <dbReference type="EMBL" id="SHO57912.1"/>
    </source>
</evidence>
<dbReference type="Pfam" id="PF20126">
    <property type="entry name" value="TumE"/>
    <property type="match status" value="1"/>
</dbReference>
<gene>
    <name evidence="1" type="ORF">VQ7734_03682</name>
</gene>
<sequence>MKGFDVLLSMHGIQVHRDDGYWWKIEVWRVPPTKERPHGIRYNMTLHNKFNKRIFGFDNAHAVKSPKNNRFGGKRCQYDHIHQSAFDQGTRYEFSDCYSLLQDFFSGIDATIEAIERK</sequence>
<protein>
    <submittedName>
        <fullName evidence="1">Uncharacterized protein</fullName>
    </submittedName>
</protein>
<proteinExistence type="predicted"/>
<dbReference type="EMBL" id="FRFG01000049">
    <property type="protein sequence ID" value="SHO57912.1"/>
    <property type="molecule type" value="Genomic_DNA"/>
</dbReference>
<keyword evidence="2" id="KW-1185">Reference proteome</keyword>
<dbReference type="RefSeq" id="WP_073585343.1">
    <property type="nucleotide sequence ID" value="NZ_AP024897.1"/>
</dbReference>
<reference evidence="2" key="1">
    <citation type="submission" date="2016-12" db="EMBL/GenBank/DDBJ databases">
        <authorList>
            <person name="Rodrigo-Torres L."/>
            <person name="Arahal R.D."/>
            <person name="Lucena T."/>
        </authorList>
    </citation>
    <scope>NUCLEOTIDE SEQUENCE [LARGE SCALE GENOMIC DNA]</scope>
</reference>
<accession>A0A1M7YZD3</accession>
<evidence type="ECO:0000313" key="2">
    <source>
        <dbReference type="Proteomes" id="UP000184600"/>
    </source>
</evidence>
<dbReference type="Proteomes" id="UP000184600">
    <property type="component" value="Unassembled WGS sequence"/>
</dbReference>
<dbReference type="STRING" id="1117707.VQ7734_03682"/>
<dbReference type="AlphaFoldDB" id="A0A1M7YZD3"/>
<organism evidence="1 2">
    <name type="scientific">Vibrio quintilis</name>
    <dbReference type="NCBI Taxonomy" id="1117707"/>
    <lineage>
        <taxon>Bacteria</taxon>
        <taxon>Pseudomonadati</taxon>
        <taxon>Pseudomonadota</taxon>
        <taxon>Gammaproteobacteria</taxon>
        <taxon>Vibrionales</taxon>
        <taxon>Vibrionaceae</taxon>
        <taxon>Vibrio</taxon>
    </lineage>
</organism>
<dbReference type="InterPro" id="IPR045397">
    <property type="entry name" value="TumE-like"/>
</dbReference>